<organism evidence="2 3">
    <name type="scientific">Entamoeba invadens IP1</name>
    <dbReference type="NCBI Taxonomy" id="370355"/>
    <lineage>
        <taxon>Eukaryota</taxon>
        <taxon>Amoebozoa</taxon>
        <taxon>Evosea</taxon>
        <taxon>Archamoebae</taxon>
        <taxon>Mastigamoebida</taxon>
        <taxon>Entamoebidae</taxon>
        <taxon>Entamoeba</taxon>
    </lineage>
</organism>
<dbReference type="GeneID" id="14886863"/>
<proteinExistence type="predicted"/>
<name>A0A0A1U1L0_ENTIV</name>
<evidence type="ECO:0000256" key="1">
    <source>
        <dbReference type="SAM" id="MobiDB-lite"/>
    </source>
</evidence>
<dbReference type="RefSeq" id="XP_004254695.1">
    <property type="nucleotide sequence ID" value="XM_004254647.1"/>
</dbReference>
<dbReference type="AlphaFoldDB" id="A0A0A1U1L0"/>
<sequence>MTQPIEIFQKSVFHFDEIVKKIESVVDTTKLYGDYFSQRGNLEMDYCRKMIGLTDALNARSTLGLLKQTHPKDNVLQTFKTFWEDFDGKTIELYNARGKTGRQFCESVSVALLQLSKEVDAQKKQIYTETMRKVKIYEDLTTFATRSEAYYLTQLRDTKAMCIQINTNKDTKMVSRYQKVLTSYNQSEKEYQNALTKVNTCYDMLYEKEMVTSIKQCYELLQYHFLNFNKIIESVTKQFAETKNSENLFFTQFCESLKNTSDEKENAEINEFFQSLETGEKSGNGSNKLPTKMISKVEELPVLNVEVSTQKEKNSWGFSTIASGFASITSSLNSVVENNLTTTTSAWTNPTASASFFSFGNKKKGGVSNNEEKKSTEKSEEVIGECHTDTHEDKEIDEKVIEQVVVPEKIEVIKEHPIEEKKLKVEKEVVATMENTKMPSQVEQTDTNVEVQQQQCVTSEQLVSGDTEVNANVTLENNTQSKKEEKEEENLVVIPAKDIDIDEEEEDDDDIDGLTDTFI</sequence>
<keyword evidence="3" id="KW-1185">Reference proteome</keyword>
<reference evidence="2 3" key="1">
    <citation type="submission" date="2012-10" db="EMBL/GenBank/DDBJ databases">
        <authorList>
            <person name="Zafar N."/>
            <person name="Inman J."/>
            <person name="Hall N."/>
            <person name="Lorenzi H."/>
            <person name="Caler E."/>
        </authorList>
    </citation>
    <scope>NUCLEOTIDE SEQUENCE [LARGE SCALE GENOMIC DNA]</scope>
    <source>
        <strain evidence="2 3">IP1</strain>
    </source>
</reference>
<dbReference type="SUPFAM" id="SSF103657">
    <property type="entry name" value="BAR/IMD domain-like"/>
    <property type="match status" value="1"/>
</dbReference>
<feature type="region of interest" description="Disordered" evidence="1">
    <location>
        <begin position="475"/>
        <end position="519"/>
    </location>
</feature>
<evidence type="ECO:0000313" key="3">
    <source>
        <dbReference type="Proteomes" id="UP000014680"/>
    </source>
</evidence>
<protein>
    <recommendedName>
        <fullName evidence="4">F-BAR domain-containing protein</fullName>
    </recommendedName>
</protein>
<feature type="compositionally biased region" description="Basic and acidic residues" evidence="1">
    <location>
        <begin position="370"/>
        <end position="382"/>
    </location>
</feature>
<dbReference type="EMBL" id="KB206783">
    <property type="protein sequence ID" value="ELP87924.1"/>
    <property type="molecule type" value="Genomic_DNA"/>
</dbReference>
<dbReference type="KEGG" id="eiv:EIN_275110"/>
<accession>A0A0A1U1L0</accession>
<feature type="compositionally biased region" description="Acidic residues" evidence="1">
    <location>
        <begin position="500"/>
        <end position="513"/>
    </location>
</feature>
<dbReference type="OrthoDB" id="31697at2759"/>
<dbReference type="Gene3D" id="1.20.1270.60">
    <property type="entry name" value="Arfaptin homology (AH) domain/BAR domain"/>
    <property type="match status" value="1"/>
</dbReference>
<evidence type="ECO:0000313" key="2">
    <source>
        <dbReference type="EMBL" id="ELP87924.1"/>
    </source>
</evidence>
<dbReference type="InterPro" id="IPR027267">
    <property type="entry name" value="AH/BAR_dom_sf"/>
</dbReference>
<dbReference type="VEuPathDB" id="AmoebaDB:EIN_275110"/>
<feature type="region of interest" description="Disordered" evidence="1">
    <location>
        <begin position="362"/>
        <end position="382"/>
    </location>
</feature>
<dbReference type="Proteomes" id="UP000014680">
    <property type="component" value="Unassembled WGS sequence"/>
</dbReference>
<evidence type="ECO:0008006" key="4">
    <source>
        <dbReference type="Google" id="ProtNLM"/>
    </source>
</evidence>
<gene>
    <name evidence="2" type="ORF">EIN_275110</name>
</gene>
<dbReference type="OMA" id="DTHEDKE"/>